<keyword evidence="1" id="KW-0472">Membrane</keyword>
<dbReference type="PANTHER" id="PTHR39470">
    <property type="entry name" value="CHROMOSOME 10, WHOLE GENOME SHOTGUN SEQUENCE"/>
    <property type="match status" value="1"/>
</dbReference>
<dbReference type="EMBL" id="MU001671">
    <property type="protein sequence ID" value="KAF2461350.1"/>
    <property type="molecule type" value="Genomic_DNA"/>
</dbReference>
<dbReference type="PANTHER" id="PTHR39470:SF1">
    <property type="entry name" value="CHORISMATE SYNTHASE PROTEIN"/>
    <property type="match status" value="1"/>
</dbReference>
<accession>A0A6A6PBS4</accession>
<feature type="transmembrane region" description="Helical" evidence="1">
    <location>
        <begin position="142"/>
        <end position="165"/>
    </location>
</feature>
<dbReference type="Proteomes" id="UP000799766">
    <property type="component" value="Unassembled WGS sequence"/>
</dbReference>
<dbReference type="OrthoDB" id="4218123at2759"/>
<keyword evidence="1" id="KW-0812">Transmembrane</keyword>
<evidence type="ECO:0000313" key="3">
    <source>
        <dbReference type="Proteomes" id="UP000799766"/>
    </source>
</evidence>
<proteinExistence type="predicted"/>
<feature type="transmembrane region" description="Helical" evidence="1">
    <location>
        <begin position="6"/>
        <end position="28"/>
    </location>
</feature>
<keyword evidence="1" id="KW-1133">Transmembrane helix</keyword>
<keyword evidence="3" id="KW-1185">Reference proteome</keyword>
<gene>
    <name evidence="2" type="ORF">BDY21DRAFT_296496</name>
</gene>
<feature type="transmembrane region" description="Helical" evidence="1">
    <location>
        <begin position="177"/>
        <end position="199"/>
    </location>
</feature>
<evidence type="ECO:0000256" key="1">
    <source>
        <dbReference type="SAM" id="Phobius"/>
    </source>
</evidence>
<evidence type="ECO:0000313" key="2">
    <source>
        <dbReference type="EMBL" id="KAF2461350.1"/>
    </source>
</evidence>
<name>A0A6A6PBS4_9PEZI</name>
<reference evidence="2" key="1">
    <citation type="journal article" date="2020" name="Stud. Mycol.">
        <title>101 Dothideomycetes genomes: a test case for predicting lifestyles and emergence of pathogens.</title>
        <authorList>
            <person name="Haridas S."/>
            <person name="Albert R."/>
            <person name="Binder M."/>
            <person name="Bloem J."/>
            <person name="Labutti K."/>
            <person name="Salamov A."/>
            <person name="Andreopoulos B."/>
            <person name="Baker S."/>
            <person name="Barry K."/>
            <person name="Bills G."/>
            <person name="Bluhm B."/>
            <person name="Cannon C."/>
            <person name="Castanera R."/>
            <person name="Culley D."/>
            <person name="Daum C."/>
            <person name="Ezra D."/>
            <person name="Gonzalez J."/>
            <person name="Henrissat B."/>
            <person name="Kuo A."/>
            <person name="Liang C."/>
            <person name="Lipzen A."/>
            <person name="Lutzoni F."/>
            <person name="Magnuson J."/>
            <person name="Mondo S."/>
            <person name="Nolan M."/>
            <person name="Ohm R."/>
            <person name="Pangilinan J."/>
            <person name="Park H.-J."/>
            <person name="Ramirez L."/>
            <person name="Alfaro M."/>
            <person name="Sun H."/>
            <person name="Tritt A."/>
            <person name="Yoshinaga Y."/>
            <person name="Zwiers L.-H."/>
            <person name="Turgeon B."/>
            <person name="Goodwin S."/>
            <person name="Spatafora J."/>
            <person name="Crous P."/>
            <person name="Grigoriev I."/>
        </authorList>
    </citation>
    <scope>NUCLEOTIDE SEQUENCE</scope>
    <source>
        <strain evidence="2">ATCC 16933</strain>
    </source>
</reference>
<feature type="transmembrane region" description="Helical" evidence="1">
    <location>
        <begin position="49"/>
        <end position="67"/>
    </location>
</feature>
<dbReference type="AlphaFoldDB" id="A0A6A6PBS4"/>
<protein>
    <recommendedName>
        <fullName evidence="4">Chorismate synthase protein</fullName>
    </recommendedName>
</protein>
<evidence type="ECO:0008006" key="4">
    <source>
        <dbReference type="Google" id="ProtNLM"/>
    </source>
</evidence>
<organism evidence="2 3">
    <name type="scientific">Lineolata rhizophorae</name>
    <dbReference type="NCBI Taxonomy" id="578093"/>
    <lineage>
        <taxon>Eukaryota</taxon>
        <taxon>Fungi</taxon>
        <taxon>Dikarya</taxon>
        <taxon>Ascomycota</taxon>
        <taxon>Pezizomycotina</taxon>
        <taxon>Dothideomycetes</taxon>
        <taxon>Dothideomycetes incertae sedis</taxon>
        <taxon>Lineolatales</taxon>
        <taxon>Lineolataceae</taxon>
        <taxon>Lineolata</taxon>
    </lineage>
</organism>
<sequence length="392" mass="42442">MMSLKTIGSLLLTFGPLVIPRLLAWYRSLSSNRAYNIPIRPPPRHVKRALNILTISAIIALLTTLPFQPFTPENVITVTHSRLQTPTATIFNRLEFLRALTPLDHALRDKLTNLESRLLYLTYGPDVLATCPFCTSTDPRSYFYYAIPSLLFPHVLHLVVLGVVTSAPLSGSEGARLRVPATIAGVALATLELLVAGTYDARAANAGPAKSVADGGGGDAFFWRARLARGLAVGAADALVGLFLYQTATNRWLAEPPSLPERVEGATRALEAANAKLGYAGAVRNAVVRDKGLREAFERYWLEEHRVMGEVREEREVVEGVRSALTRVDIGDVERKAEEWVGGIFGRQRGQSSGGVRVGSPGVASGSDMWAGGSRWRAARGASANCESDEPI</sequence>